<dbReference type="SUPFAM" id="SSF49464">
    <property type="entry name" value="Carboxypeptidase regulatory domain-like"/>
    <property type="match status" value="1"/>
</dbReference>
<dbReference type="SUPFAM" id="SSF56935">
    <property type="entry name" value="Porins"/>
    <property type="match status" value="1"/>
</dbReference>
<dbReference type="InterPro" id="IPR008969">
    <property type="entry name" value="CarboxyPept-like_regulatory"/>
</dbReference>
<organism evidence="1 2">
    <name type="scientific">Dokdonia sinensis</name>
    <dbReference type="NCBI Taxonomy" id="2479847"/>
    <lineage>
        <taxon>Bacteria</taxon>
        <taxon>Pseudomonadati</taxon>
        <taxon>Bacteroidota</taxon>
        <taxon>Flavobacteriia</taxon>
        <taxon>Flavobacteriales</taxon>
        <taxon>Flavobacteriaceae</taxon>
        <taxon>Dokdonia</taxon>
    </lineage>
</organism>
<comment type="caution">
    <text evidence="1">The sequence shown here is derived from an EMBL/GenBank/DDBJ whole genome shotgun (WGS) entry which is preliminary data.</text>
</comment>
<protein>
    <recommendedName>
        <fullName evidence="3">TonB-dependent receptor</fullName>
    </recommendedName>
</protein>
<evidence type="ECO:0000313" key="2">
    <source>
        <dbReference type="Proteomes" id="UP000281985"/>
    </source>
</evidence>
<sequence>MFGQRGIVSGTLEADGGPLPGANVIIKGTSIGTQTDFDGNYSIECQVGDTLLITFVGYDTREVLVTPALLGFEEIPYSAPREAVPMIKSIAYSDAVQRASDSLHSIPSLNSSPYMYTKRNGYRSFRGIKSIKQSKNIVTLKYSDGELYVDGTYKGSMQLRTITDKNLPSNGINPYASVLSTNHRVNTSIWDNNIRGGLSLNYGIGNDNYLSTVFHNEGISANFNTQGSYKIPLQIQLGYNSATDNLANLNGYQNLLLGRQLTNAQFQENPLLALNGNESISKSKNFRTAVSAEKSFGLDFKLIGTQSLVISDRDEEYRLNAGSFGYESDYRSGKRFNNLQSNTALTFQTNFEILNSIGVNTTSKIQWQHSEIDYDFNEVGNENPLRTSQELNQGIFEMQHNINLDYNNHVFLNLTNTSIASTRQAGALLVPQVSISAVPTEIWYGLDNGFIDYINVSARYGETVSASGLFYDNYAHQSLLLEDTQALQLLNNRDLFYPEDLALESGRSFEVATEFRLFYNRLRLGFTYENRKDDHGIFPVRLGDGFVLDNLANTRTKGFDISLRTININGYDDSARWTTEVTLSRKRTKTSSLLNGSDRVSIAGFSNVNANLIPGASAGVIVGTAFERNDNGVIVTDSQENPVIAEGVRIIGDPTPDFILGITNHLDIGRWNVALSVDYQQGGDIWNGTQKALNNFTDADESYVEEATFINIKSLSATYELVDEKKWNNSGHLPFFNSFKISVFANNLATSTAYRGATPYSSAFDNQSAMGIQYFNTPLQLETGFSIIAKI</sequence>
<gene>
    <name evidence="1" type="ORF">EAX61_09555</name>
</gene>
<dbReference type="EMBL" id="REFV01000008">
    <property type="protein sequence ID" value="RMB58614.1"/>
    <property type="molecule type" value="Genomic_DNA"/>
</dbReference>
<dbReference type="Proteomes" id="UP000281985">
    <property type="component" value="Unassembled WGS sequence"/>
</dbReference>
<dbReference type="AlphaFoldDB" id="A0A3M0G129"/>
<dbReference type="Pfam" id="PF13715">
    <property type="entry name" value="CarbopepD_reg_2"/>
    <property type="match status" value="1"/>
</dbReference>
<proteinExistence type="predicted"/>
<name>A0A3M0G129_9FLAO</name>
<reference evidence="1 2" key="1">
    <citation type="submission" date="2018-10" db="EMBL/GenBank/DDBJ databases">
        <title>Dokdonia luteus sp. nov., isolated from sea water.</title>
        <authorList>
            <person name="Zhou L.Y."/>
            <person name="Du Z.J."/>
        </authorList>
    </citation>
    <scope>NUCLEOTIDE SEQUENCE [LARGE SCALE GENOMIC DNA]</scope>
    <source>
        <strain evidence="1 2">SH27</strain>
    </source>
</reference>
<keyword evidence="2" id="KW-1185">Reference proteome</keyword>
<dbReference type="OrthoDB" id="9768177at2"/>
<evidence type="ECO:0008006" key="3">
    <source>
        <dbReference type="Google" id="ProtNLM"/>
    </source>
</evidence>
<accession>A0A3M0G129</accession>
<evidence type="ECO:0000313" key="1">
    <source>
        <dbReference type="EMBL" id="RMB58614.1"/>
    </source>
</evidence>